<evidence type="ECO:0000313" key="2">
    <source>
        <dbReference type="EMBL" id="GAI67817.1"/>
    </source>
</evidence>
<feature type="domain" description="Lcl C-terminal" evidence="1">
    <location>
        <begin position="56"/>
        <end position="173"/>
    </location>
</feature>
<comment type="caution">
    <text evidence="2">The sequence shown here is derived from an EMBL/GenBank/DDBJ whole genome shotgun (WGS) entry which is preliminary data.</text>
</comment>
<sequence>MDAEQVILSRGLPKTGQEIEYRAGDDGAYQAGWWQGLKIADNKTRFIAKRINYNDVVIDLATGLMWPASGNKCACNEGLPLNWEDAITYALDLTFAGFTDWRLPNIIELLSIIDFSLANPAIKDPPFKNTQSLHYWSSSTYKGIITKAWTCNFLLGITATTLKTESKLLRCVRDGV</sequence>
<dbReference type="InterPro" id="IPR011460">
    <property type="entry name" value="Lcl_C"/>
</dbReference>
<dbReference type="PANTHER" id="PTHR35812:SF1">
    <property type="entry name" value="LIPOPROTEIN"/>
    <property type="match status" value="1"/>
</dbReference>
<dbReference type="Pfam" id="PF07603">
    <property type="entry name" value="Lcl_C"/>
    <property type="match status" value="1"/>
</dbReference>
<protein>
    <recommendedName>
        <fullName evidence="1">Lcl C-terminal domain-containing protein</fullName>
    </recommendedName>
</protein>
<dbReference type="EMBL" id="BARW01000012">
    <property type="protein sequence ID" value="GAI67817.1"/>
    <property type="molecule type" value="Genomic_DNA"/>
</dbReference>
<accession>X1QH49</accession>
<evidence type="ECO:0000259" key="1">
    <source>
        <dbReference type="Pfam" id="PF07603"/>
    </source>
</evidence>
<reference evidence="2" key="1">
    <citation type="journal article" date="2014" name="Front. Microbiol.">
        <title>High frequency of phylogenetically diverse reductive dehalogenase-homologous genes in deep subseafloor sedimentary metagenomes.</title>
        <authorList>
            <person name="Kawai M."/>
            <person name="Futagami T."/>
            <person name="Toyoda A."/>
            <person name="Takaki Y."/>
            <person name="Nishi S."/>
            <person name="Hori S."/>
            <person name="Arai W."/>
            <person name="Tsubouchi T."/>
            <person name="Morono Y."/>
            <person name="Uchiyama I."/>
            <person name="Ito T."/>
            <person name="Fujiyama A."/>
            <person name="Inagaki F."/>
            <person name="Takami H."/>
        </authorList>
    </citation>
    <scope>NUCLEOTIDE SEQUENCE</scope>
    <source>
        <strain evidence="2">Expedition CK06-06</strain>
    </source>
</reference>
<dbReference type="PANTHER" id="PTHR35812">
    <property type="entry name" value="LIPOPROTEIN"/>
    <property type="match status" value="1"/>
</dbReference>
<organism evidence="2">
    <name type="scientific">marine sediment metagenome</name>
    <dbReference type="NCBI Taxonomy" id="412755"/>
    <lineage>
        <taxon>unclassified sequences</taxon>
        <taxon>metagenomes</taxon>
        <taxon>ecological metagenomes</taxon>
    </lineage>
</organism>
<name>X1QH49_9ZZZZ</name>
<proteinExistence type="predicted"/>
<gene>
    <name evidence="2" type="ORF">S12H4_00163</name>
</gene>
<dbReference type="AlphaFoldDB" id="X1QH49"/>